<evidence type="ECO:0000259" key="1">
    <source>
        <dbReference type="Pfam" id="PF04738"/>
    </source>
</evidence>
<organism evidence="3 4">
    <name type="scientific">Mucilaginibacter gracilis</name>
    <dbReference type="NCBI Taxonomy" id="423350"/>
    <lineage>
        <taxon>Bacteria</taxon>
        <taxon>Pseudomonadati</taxon>
        <taxon>Bacteroidota</taxon>
        <taxon>Sphingobacteriia</taxon>
        <taxon>Sphingobacteriales</taxon>
        <taxon>Sphingobacteriaceae</taxon>
        <taxon>Mucilaginibacter</taxon>
    </lineage>
</organism>
<dbReference type="Pfam" id="PF14028">
    <property type="entry name" value="Lant_dehydr_C"/>
    <property type="match status" value="1"/>
</dbReference>
<reference evidence="3 4" key="1">
    <citation type="submission" date="2018-10" db="EMBL/GenBank/DDBJ databases">
        <title>Genomic Encyclopedia of Archaeal and Bacterial Type Strains, Phase II (KMG-II): from individual species to whole genera.</title>
        <authorList>
            <person name="Goeker M."/>
        </authorList>
    </citation>
    <scope>NUCLEOTIDE SEQUENCE [LARGE SCALE GENOMIC DNA]</scope>
    <source>
        <strain evidence="3 4">DSM 18602</strain>
    </source>
</reference>
<dbReference type="AlphaFoldDB" id="A0A495IXE0"/>
<name>A0A495IXE0_9SPHI</name>
<evidence type="ECO:0000313" key="4">
    <source>
        <dbReference type="Proteomes" id="UP000268007"/>
    </source>
</evidence>
<feature type="domain" description="Lantibiotic dehydratase N-terminal" evidence="1">
    <location>
        <begin position="275"/>
        <end position="603"/>
    </location>
</feature>
<keyword evidence="4" id="KW-1185">Reference proteome</keyword>
<dbReference type="NCBIfam" id="TIGR03891">
    <property type="entry name" value="thiopep_ocin"/>
    <property type="match status" value="1"/>
</dbReference>
<feature type="domain" description="Thiopeptide-type bacteriocin biosynthesis" evidence="2">
    <location>
        <begin position="685"/>
        <end position="934"/>
    </location>
</feature>
<proteinExistence type="predicted"/>
<dbReference type="OrthoDB" id="1273722at2"/>
<dbReference type="InterPro" id="IPR006827">
    <property type="entry name" value="Lant_deHydtase_N"/>
</dbReference>
<dbReference type="Pfam" id="PF04738">
    <property type="entry name" value="Lant_dehydr_N"/>
    <property type="match status" value="2"/>
</dbReference>
<protein>
    <submittedName>
        <fullName evidence="3">Thiopeptide-type bacteriocin biosynthesis protein</fullName>
    </submittedName>
</protein>
<evidence type="ECO:0000313" key="3">
    <source>
        <dbReference type="EMBL" id="RKR80549.1"/>
    </source>
</evidence>
<feature type="domain" description="Lantibiotic dehydratase N-terminal" evidence="1">
    <location>
        <begin position="30"/>
        <end position="225"/>
    </location>
</feature>
<comment type="caution">
    <text evidence="3">The sequence shown here is derived from an EMBL/GenBank/DDBJ whole genome shotgun (WGS) entry which is preliminary data.</text>
</comment>
<evidence type="ECO:0000259" key="2">
    <source>
        <dbReference type="Pfam" id="PF14028"/>
    </source>
</evidence>
<sequence>MSIKLKLLDISICRTPAFSMQDEFKSQWENLKEMIREASPTFYQIIKNLNDEDIENTDAKIKYTVWKYFNRARFRATPYGTFAAFTLLPILTNEASPPILDENPQSHRFISWNEKDTYLNDFPLLLKRSNWFQSNATIYTLGTNHRYVRIKDGIFEIASVAVFPELNKLLKLCRETTSKKAIHKVMKADFNLRDKEIDDLLLQMLTIQLLFTELCPNITGEDYFKKANIKNFKTDNAYIISERKILSGGTDNAKYRNIPELIGFLSKYLPTDIIEALKEFRLAFLKKYEHRLIPLAIAMDLEIGVGYDDLGEQQTDHQLTDLLNISSTEVTKNPHIQYTALHRFLLNKLMKGGVILLDEFEDRQTDTELAIPNTFSVLLHFWHGHPVIQNVGGCTANALLGRFTIASKEVEEFTKGITAIEEKANPDILFFDIAYQAEKDVDNINRRKQLYQYELPILSWSVDGSSIQLDDILVTVRGMDIILWSKKYQKRMVPRVPSAYNHTRSSFAVFRFLCDMQHHQIKSNLNFKLPYFFPGLHFYPRVAFRDVIVSAAMWLVKSDIIMDAKSGKLTNAKIKLADWLAGEGINFRFQAGHGDQMLCFDPSLSADIDAFLLYCRQHPSSELYISEALISEEDGINTNSGKKYVAEILLSYSHKNQIYKPVELKDNEIEHTLNNKHVILPGGEWLYFEIYCHPAKANSLLVNQINALLTGYKNEIRKWFFIRYDDPKPHIRLRIQMRNVEHGYSIINRLQVLLEPYCKIGQILDIQVKTYFRETDRYGAFRIDQIECFFYTDSEYVLKLLTRIKDNTDLYADTLMMVQKLLALVLSDINDQLAFCRNIAKQFGIEMGMGKIDYKRLNKIFSELKVKINLDINFTLYSLPVQLKIAFLSIFNTCNSKQESTKLLADLIHMHINRLFNSHQRVHEAVLYQYLVKVLAARHALLNAPEGC</sequence>
<dbReference type="InterPro" id="IPR023809">
    <property type="entry name" value="Thiopep_bacteriocin_synth_dom"/>
</dbReference>
<gene>
    <name evidence="3" type="ORF">BDD43_0670</name>
</gene>
<dbReference type="EMBL" id="RBKU01000001">
    <property type="protein sequence ID" value="RKR80549.1"/>
    <property type="molecule type" value="Genomic_DNA"/>
</dbReference>
<dbReference type="Proteomes" id="UP000268007">
    <property type="component" value="Unassembled WGS sequence"/>
</dbReference>
<dbReference type="RefSeq" id="WP_121196325.1">
    <property type="nucleotide sequence ID" value="NZ_RBKU01000001.1"/>
</dbReference>
<accession>A0A495IXE0</accession>